<dbReference type="GO" id="GO:0005524">
    <property type="term" value="F:ATP binding"/>
    <property type="evidence" value="ECO:0007669"/>
    <property type="project" value="UniProtKB-KW"/>
</dbReference>
<dbReference type="Pfam" id="PF00005">
    <property type="entry name" value="ABC_tran"/>
    <property type="match status" value="1"/>
</dbReference>
<dbReference type="Proteomes" id="UP000601768">
    <property type="component" value="Unassembled WGS sequence"/>
</dbReference>
<dbReference type="InterPro" id="IPR017871">
    <property type="entry name" value="ABC_transporter-like_CS"/>
</dbReference>
<comment type="caution">
    <text evidence="7">The sequence shown here is derived from an EMBL/GenBank/DDBJ whole genome shotgun (WGS) entry which is preliminary data.</text>
</comment>
<evidence type="ECO:0000259" key="6">
    <source>
        <dbReference type="PROSITE" id="PS50893"/>
    </source>
</evidence>
<keyword evidence="4" id="KW-1278">Translocase</keyword>
<dbReference type="SMART" id="SM00382">
    <property type="entry name" value="AAA"/>
    <property type="match status" value="1"/>
</dbReference>
<dbReference type="GO" id="GO:0016887">
    <property type="term" value="F:ATP hydrolysis activity"/>
    <property type="evidence" value="ECO:0007669"/>
    <property type="project" value="InterPro"/>
</dbReference>
<dbReference type="PROSITE" id="PS50893">
    <property type="entry name" value="ABC_TRANSPORTER_2"/>
    <property type="match status" value="1"/>
</dbReference>
<keyword evidence="8" id="KW-1185">Reference proteome</keyword>
<proteinExistence type="predicted"/>
<dbReference type="CDD" id="cd03214">
    <property type="entry name" value="ABC_Iron-Siderophores_B12_Hemin"/>
    <property type="match status" value="1"/>
</dbReference>
<evidence type="ECO:0000256" key="3">
    <source>
        <dbReference type="ARBA" id="ARBA00022840"/>
    </source>
</evidence>
<dbReference type="AlphaFoldDB" id="A0A8J6M2E4"/>
<evidence type="ECO:0000313" key="7">
    <source>
        <dbReference type="EMBL" id="MBC3764301.1"/>
    </source>
</evidence>
<evidence type="ECO:0000313" key="8">
    <source>
        <dbReference type="Proteomes" id="UP000601768"/>
    </source>
</evidence>
<comment type="function">
    <text evidence="5">Part of the ABC transporter complex HmuTUV involved in hemin import. Responsible for energy coupling to the transport system.</text>
</comment>
<dbReference type="PANTHER" id="PTHR42794:SF1">
    <property type="entry name" value="HEMIN IMPORT ATP-BINDING PROTEIN HMUV"/>
    <property type="match status" value="1"/>
</dbReference>
<sequence>MIELRCHNLNCDSRLQQIDLDFTQANFVHLIGPNGAGKSTLLETLAGIIKPSSGHVILRQQTLESYNLHQLAAMRSMLKQQDSVSFPLTVEELLLFYCNWQYAIPKQIELALEVEQYRHRHLPELSGGEQQRVQLARVLLQIWSVIEQGEGLLLLDEPLKGLDLRHQQKLMSLLKSLSKSGNKVVMSLHDLNWCDGYADQVVLLKQGRLVATGTVQQTLIPQQLSSAFDCLISVQTSLEGKKLLQTVENPS</sequence>
<dbReference type="InterPro" id="IPR027417">
    <property type="entry name" value="P-loop_NTPase"/>
</dbReference>
<dbReference type="RefSeq" id="WP_186504781.1">
    <property type="nucleotide sequence ID" value="NZ_JACNEP010000001.1"/>
</dbReference>
<evidence type="ECO:0000256" key="5">
    <source>
        <dbReference type="ARBA" id="ARBA00037066"/>
    </source>
</evidence>
<dbReference type="PANTHER" id="PTHR42794">
    <property type="entry name" value="HEMIN IMPORT ATP-BINDING PROTEIN HMUV"/>
    <property type="match status" value="1"/>
</dbReference>
<keyword evidence="1" id="KW-0813">Transport</keyword>
<accession>A0A8J6M2E4</accession>
<dbReference type="Gene3D" id="3.40.50.300">
    <property type="entry name" value="P-loop containing nucleotide triphosphate hydrolases"/>
    <property type="match status" value="1"/>
</dbReference>
<reference evidence="7" key="2">
    <citation type="submission" date="2020-08" db="EMBL/GenBank/DDBJ databases">
        <authorList>
            <person name="Lai Q."/>
        </authorList>
    </citation>
    <scope>NUCLEOTIDE SEQUENCE</scope>
    <source>
        <strain evidence="7">S27-2</strain>
    </source>
</reference>
<evidence type="ECO:0000256" key="4">
    <source>
        <dbReference type="ARBA" id="ARBA00022967"/>
    </source>
</evidence>
<organism evidence="7 8">
    <name type="scientific">Neptunicella marina</name>
    <dbReference type="NCBI Taxonomy" id="2125989"/>
    <lineage>
        <taxon>Bacteria</taxon>
        <taxon>Pseudomonadati</taxon>
        <taxon>Pseudomonadota</taxon>
        <taxon>Gammaproteobacteria</taxon>
        <taxon>Alteromonadales</taxon>
        <taxon>Alteromonadaceae</taxon>
        <taxon>Neptunicella</taxon>
    </lineage>
</organism>
<evidence type="ECO:0000256" key="2">
    <source>
        <dbReference type="ARBA" id="ARBA00022741"/>
    </source>
</evidence>
<keyword evidence="2" id="KW-0547">Nucleotide-binding</keyword>
<dbReference type="InterPro" id="IPR003439">
    <property type="entry name" value="ABC_transporter-like_ATP-bd"/>
</dbReference>
<evidence type="ECO:0000256" key="1">
    <source>
        <dbReference type="ARBA" id="ARBA00022448"/>
    </source>
</evidence>
<feature type="domain" description="ABC transporter" evidence="6">
    <location>
        <begin position="4"/>
        <end position="231"/>
    </location>
</feature>
<name>A0A8J6M2E4_9ALTE</name>
<dbReference type="SUPFAM" id="SSF52540">
    <property type="entry name" value="P-loop containing nucleoside triphosphate hydrolases"/>
    <property type="match status" value="1"/>
</dbReference>
<reference evidence="7" key="1">
    <citation type="journal article" date="2018" name="Int. J. Syst. Evol. Microbiol.">
        <title>Neptunicella marina gen. nov., sp. nov., isolated from surface seawater.</title>
        <authorList>
            <person name="Liu X."/>
            <person name="Lai Q."/>
            <person name="Du Y."/>
            <person name="Zhang X."/>
            <person name="Liu Z."/>
            <person name="Sun F."/>
            <person name="Shao Z."/>
        </authorList>
    </citation>
    <scope>NUCLEOTIDE SEQUENCE</scope>
    <source>
        <strain evidence="7">S27-2</strain>
    </source>
</reference>
<dbReference type="InterPro" id="IPR003593">
    <property type="entry name" value="AAA+_ATPase"/>
</dbReference>
<dbReference type="PROSITE" id="PS00211">
    <property type="entry name" value="ABC_TRANSPORTER_1"/>
    <property type="match status" value="1"/>
</dbReference>
<gene>
    <name evidence="7" type="ORF">H8B19_00285</name>
</gene>
<keyword evidence="3 7" id="KW-0067">ATP-binding</keyword>
<dbReference type="EMBL" id="JACNEP010000001">
    <property type="protein sequence ID" value="MBC3764301.1"/>
    <property type="molecule type" value="Genomic_DNA"/>
</dbReference>
<protein>
    <submittedName>
        <fullName evidence="7">ATP-binding cassette domain-containing protein</fullName>
    </submittedName>
</protein>